<feature type="region of interest" description="Disordered" evidence="1">
    <location>
        <begin position="18"/>
        <end position="38"/>
    </location>
</feature>
<comment type="caution">
    <text evidence="2">The sequence shown here is derived from an EMBL/GenBank/DDBJ whole genome shotgun (WGS) entry which is preliminary data.</text>
</comment>
<reference evidence="2 3" key="1">
    <citation type="journal article" date="2016" name="Nat. Commun.">
        <title>Local admixture of amplified and diversified secreted pathogenesis determinants shapes mosaic Toxoplasma gondii genomes.</title>
        <authorList>
            <person name="Lorenzi H."/>
            <person name="Khan A."/>
            <person name="Behnke M.S."/>
            <person name="Namasivayam S."/>
            <person name="Swapna L.S."/>
            <person name="Hadjithomas M."/>
            <person name="Karamycheva S."/>
            <person name="Pinney D."/>
            <person name="Brunk B.P."/>
            <person name="Ajioka J.W."/>
            <person name="Ajzenberg D."/>
            <person name="Boothroyd J.C."/>
            <person name="Boyle J.P."/>
            <person name="Darde M.L."/>
            <person name="Diaz-Miranda M.A."/>
            <person name="Dubey J.P."/>
            <person name="Fritz H.M."/>
            <person name="Gennari S.M."/>
            <person name="Gregory B.D."/>
            <person name="Kim K."/>
            <person name="Saeij J.P."/>
            <person name="Su C."/>
            <person name="White M.W."/>
            <person name="Zhu X.Q."/>
            <person name="Howe D.K."/>
            <person name="Rosenthal B.M."/>
            <person name="Grigg M.E."/>
            <person name="Parkinson J."/>
            <person name="Liu L."/>
            <person name="Kissinger J.C."/>
            <person name="Roos D.S."/>
            <person name="Sibley L.D."/>
        </authorList>
    </citation>
    <scope>NUCLEOTIDE SEQUENCE [LARGE SCALE GENOMIC DNA]</scope>
    <source>
        <strain evidence="2 3">TgCATBr9</strain>
    </source>
</reference>
<dbReference type="VEuPathDB" id="ToxoDB:TGBR9_384010"/>
<feature type="compositionally biased region" description="Basic and acidic residues" evidence="1">
    <location>
        <begin position="18"/>
        <end position="27"/>
    </location>
</feature>
<proteinExistence type="predicted"/>
<dbReference type="AlphaFoldDB" id="A0A2T6IJW9"/>
<evidence type="ECO:0000313" key="2">
    <source>
        <dbReference type="EMBL" id="PUA85628.1"/>
    </source>
</evidence>
<sequence length="107" mass="11836">MEASRICVRKGENARETWNAEKSKEGAETESEGESESCGCRKKDACRAFSLAVQTPEKERRSPGSFFSRERSCCLAATCRPSILVRCAPPESAYDTDAETFSLRSSE</sequence>
<evidence type="ECO:0000313" key="3">
    <source>
        <dbReference type="Proteomes" id="UP000244488"/>
    </source>
</evidence>
<gene>
    <name evidence="2" type="ORF">TGBR9_384010</name>
</gene>
<organism evidence="2 3">
    <name type="scientific">Toxoplasma gondii TgCATBr9</name>
    <dbReference type="NCBI Taxonomy" id="943120"/>
    <lineage>
        <taxon>Eukaryota</taxon>
        <taxon>Sar</taxon>
        <taxon>Alveolata</taxon>
        <taxon>Apicomplexa</taxon>
        <taxon>Conoidasida</taxon>
        <taxon>Coccidia</taxon>
        <taxon>Eucoccidiorida</taxon>
        <taxon>Eimeriorina</taxon>
        <taxon>Sarcocystidae</taxon>
        <taxon>Toxoplasma</taxon>
    </lineage>
</organism>
<dbReference type="EMBL" id="AFHV02002726">
    <property type="protein sequence ID" value="PUA85628.1"/>
    <property type="molecule type" value="Genomic_DNA"/>
</dbReference>
<name>A0A2T6IJW9_TOXGO</name>
<evidence type="ECO:0000256" key="1">
    <source>
        <dbReference type="SAM" id="MobiDB-lite"/>
    </source>
</evidence>
<accession>A0A2T6IJW9</accession>
<protein>
    <submittedName>
        <fullName evidence="2">Uncharacterized protein</fullName>
    </submittedName>
</protein>
<dbReference type="Proteomes" id="UP000244488">
    <property type="component" value="Unassembled WGS sequence"/>
</dbReference>